<comment type="caution">
    <text evidence="3">The sequence shown here is derived from an EMBL/GenBank/DDBJ whole genome shotgun (WGS) entry which is preliminary data.</text>
</comment>
<accession>A0ABW5B9R1</accession>
<feature type="region of interest" description="Disordered" evidence="1">
    <location>
        <begin position="79"/>
        <end position="145"/>
    </location>
</feature>
<proteinExistence type="predicted"/>
<sequence>MKKLLMIAIIFSLSLAAFGQREQQKEKPTPEQRAERMTDRMAEQLELTEVQKQEIYAINLQNAQKRQAEMEARRIEMEARREAMKSQMESQRAQIDAVLTPEQKEKWEEIRAENRRKIDERSRNGRGGSRGEKTRQERHSSERHR</sequence>
<name>A0ABW5B9R1_9BACT</name>
<feature type="signal peptide" evidence="2">
    <location>
        <begin position="1"/>
        <end position="19"/>
    </location>
</feature>
<keyword evidence="2" id="KW-0732">Signal</keyword>
<keyword evidence="4" id="KW-1185">Reference proteome</keyword>
<evidence type="ECO:0000256" key="2">
    <source>
        <dbReference type="SAM" id="SignalP"/>
    </source>
</evidence>
<dbReference type="Gene3D" id="1.20.120.1490">
    <property type="match status" value="1"/>
</dbReference>
<evidence type="ECO:0000313" key="4">
    <source>
        <dbReference type="Proteomes" id="UP001597414"/>
    </source>
</evidence>
<feature type="compositionally biased region" description="Basic and acidic residues" evidence="1">
    <location>
        <begin position="102"/>
        <end position="145"/>
    </location>
</feature>
<dbReference type="RefSeq" id="WP_380801617.1">
    <property type="nucleotide sequence ID" value="NZ_JBHUIV010000014.1"/>
</dbReference>
<protein>
    <submittedName>
        <fullName evidence="3">DUF4890 domain-containing protein</fullName>
    </submittedName>
</protein>
<feature type="chain" id="PRO_5046244063" evidence="2">
    <location>
        <begin position="20"/>
        <end position="145"/>
    </location>
</feature>
<evidence type="ECO:0000313" key="3">
    <source>
        <dbReference type="EMBL" id="MFD2201693.1"/>
    </source>
</evidence>
<reference evidence="4" key="1">
    <citation type="journal article" date="2019" name="Int. J. Syst. Evol. Microbiol.">
        <title>The Global Catalogue of Microorganisms (GCM) 10K type strain sequencing project: providing services to taxonomists for standard genome sequencing and annotation.</title>
        <authorList>
            <consortium name="The Broad Institute Genomics Platform"/>
            <consortium name="The Broad Institute Genome Sequencing Center for Infectious Disease"/>
            <person name="Wu L."/>
            <person name="Ma J."/>
        </authorList>
    </citation>
    <scope>NUCLEOTIDE SEQUENCE [LARGE SCALE GENOMIC DNA]</scope>
    <source>
        <strain evidence="4">KCTC 19812</strain>
    </source>
</reference>
<gene>
    <name evidence="3" type="ORF">ACFSKV_08955</name>
</gene>
<organism evidence="3 4">
    <name type="scientific">Shivajiella indica</name>
    <dbReference type="NCBI Taxonomy" id="872115"/>
    <lineage>
        <taxon>Bacteria</taxon>
        <taxon>Pseudomonadati</taxon>
        <taxon>Bacteroidota</taxon>
        <taxon>Cytophagia</taxon>
        <taxon>Cytophagales</taxon>
        <taxon>Cyclobacteriaceae</taxon>
        <taxon>Shivajiella</taxon>
    </lineage>
</organism>
<dbReference type="EMBL" id="JBHUIV010000014">
    <property type="protein sequence ID" value="MFD2201693.1"/>
    <property type="molecule type" value="Genomic_DNA"/>
</dbReference>
<dbReference type="Proteomes" id="UP001597414">
    <property type="component" value="Unassembled WGS sequence"/>
</dbReference>
<evidence type="ECO:0000256" key="1">
    <source>
        <dbReference type="SAM" id="MobiDB-lite"/>
    </source>
</evidence>